<proteinExistence type="predicted"/>
<accession>A0A917W539</accession>
<comment type="caution">
    <text evidence="3">The sequence shown here is derived from an EMBL/GenBank/DDBJ whole genome shotgun (WGS) entry which is preliminary data.</text>
</comment>
<dbReference type="EMBL" id="BMOK01000017">
    <property type="protein sequence ID" value="GGL63820.1"/>
    <property type="molecule type" value="Genomic_DNA"/>
</dbReference>
<dbReference type="Pfam" id="PF17898">
    <property type="entry name" value="GerD"/>
    <property type="match status" value="1"/>
</dbReference>
<evidence type="ECO:0000256" key="1">
    <source>
        <dbReference type="SAM" id="SignalP"/>
    </source>
</evidence>
<feature type="domain" description="Spore germination GerD central core" evidence="2">
    <location>
        <begin position="63"/>
        <end position="175"/>
    </location>
</feature>
<gene>
    <name evidence="3" type="primary">gerD</name>
    <name evidence="3" type="ORF">GCM10007968_29770</name>
</gene>
<keyword evidence="4" id="KW-1185">Reference proteome</keyword>
<dbReference type="PROSITE" id="PS51257">
    <property type="entry name" value="PROKAR_LIPOPROTEIN"/>
    <property type="match status" value="1"/>
</dbReference>
<feature type="signal peptide" evidence="1">
    <location>
        <begin position="1"/>
        <end position="19"/>
    </location>
</feature>
<evidence type="ECO:0000259" key="2">
    <source>
        <dbReference type="Pfam" id="PF17898"/>
    </source>
</evidence>
<feature type="chain" id="PRO_5039543904" evidence="1">
    <location>
        <begin position="20"/>
        <end position="184"/>
    </location>
</feature>
<protein>
    <submittedName>
        <fullName evidence="3">Spore germination protein GerD</fullName>
    </submittedName>
</protein>
<sequence length="184" mass="20840">MAKTGSILLVLLLLLVAAAGCGSQSGQPTYQENKKMVLDMLKTNEGKRTVKELLQDKEMRNTIVLDEPAVKKTIIETLTTEQGKKIWNEIIADPEFSGRLAKSMQQENEKLLKKMMKDPDYQGMMMDVLKAPKLQEQYLDLMKTKPFREQMKMGVQDTLASPLFKKQLMDAITEALKKQSKKGS</sequence>
<name>A0A917W539_9BACL</name>
<evidence type="ECO:0000313" key="3">
    <source>
        <dbReference type="EMBL" id="GGL63820.1"/>
    </source>
</evidence>
<dbReference type="AlphaFoldDB" id="A0A917W539"/>
<evidence type="ECO:0000313" key="4">
    <source>
        <dbReference type="Proteomes" id="UP000654670"/>
    </source>
</evidence>
<keyword evidence="1" id="KW-0732">Signal</keyword>
<reference evidence="3" key="2">
    <citation type="submission" date="2020-09" db="EMBL/GenBank/DDBJ databases">
        <authorList>
            <person name="Sun Q."/>
            <person name="Ohkuma M."/>
        </authorList>
    </citation>
    <scope>NUCLEOTIDE SEQUENCE</scope>
    <source>
        <strain evidence="3">JCM 15325</strain>
    </source>
</reference>
<organism evidence="3 4">
    <name type="scientific">Sporolactobacillus putidus</name>
    <dbReference type="NCBI Taxonomy" id="492735"/>
    <lineage>
        <taxon>Bacteria</taxon>
        <taxon>Bacillati</taxon>
        <taxon>Bacillota</taxon>
        <taxon>Bacilli</taxon>
        <taxon>Bacillales</taxon>
        <taxon>Sporolactobacillaceae</taxon>
        <taxon>Sporolactobacillus</taxon>
    </lineage>
</organism>
<dbReference type="InterPro" id="IPR041262">
    <property type="entry name" value="GerD_central"/>
</dbReference>
<dbReference type="RefSeq" id="WP_229727638.1">
    <property type="nucleotide sequence ID" value="NZ_BMOK01000017.1"/>
</dbReference>
<dbReference type="NCBIfam" id="NF040801">
    <property type="entry name" value="spore_GerD"/>
    <property type="match status" value="1"/>
</dbReference>
<reference evidence="3" key="1">
    <citation type="journal article" date="2014" name="Int. J. Syst. Evol. Microbiol.">
        <title>Complete genome sequence of Corynebacterium casei LMG S-19264T (=DSM 44701T), isolated from a smear-ripened cheese.</title>
        <authorList>
            <consortium name="US DOE Joint Genome Institute (JGI-PGF)"/>
            <person name="Walter F."/>
            <person name="Albersmeier A."/>
            <person name="Kalinowski J."/>
            <person name="Ruckert C."/>
        </authorList>
    </citation>
    <scope>NUCLEOTIDE SEQUENCE</scope>
    <source>
        <strain evidence="3">JCM 15325</strain>
    </source>
</reference>
<dbReference type="Proteomes" id="UP000654670">
    <property type="component" value="Unassembled WGS sequence"/>
</dbReference>